<evidence type="ECO:0000313" key="8">
    <source>
        <dbReference type="Proteomes" id="UP000829720"/>
    </source>
</evidence>
<feature type="compositionally biased region" description="Basic and acidic residues" evidence="6">
    <location>
        <begin position="546"/>
        <end position="565"/>
    </location>
</feature>
<evidence type="ECO:0000313" key="7">
    <source>
        <dbReference type="EMBL" id="KAI1887156.1"/>
    </source>
</evidence>
<organism evidence="7 8">
    <name type="scientific">Albula goreensis</name>
    <dbReference type="NCBI Taxonomy" id="1534307"/>
    <lineage>
        <taxon>Eukaryota</taxon>
        <taxon>Metazoa</taxon>
        <taxon>Chordata</taxon>
        <taxon>Craniata</taxon>
        <taxon>Vertebrata</taxon>
        <taxon>Euteleostomi</taxon>
        <taxon>Actinopterygii</taxon>
        <taxon>Neopterygii</taxon>
        <taxon>Teleostei</taxon>
        <taxon>Albuliformes</taxon>
        <taxon>Albulidae</taxon>
        <taxon>Albula</taxon>
    </lineage>
</organism>
<dbReference type="PANTHER" id="PTHR12241">
    <property type="entry name" value="TUBULIN POLYGLUTAMYLASE"/>
    <property type="match status" value="1"/>
</dbReference>
<dbReference type="Gene3D" id="3.30.470.20">
    <property type="entry name" value="ATP-grasp fold, B domain"/>
    <property type="match status" value="1"/>
</dbReference>
<comment type="caution">
    <text evidence="7">The sequence shown here is derived from an EMBL/GenBank/DDBJ whole genome shotgun (WGS) entry which is preliminary data.</text>
</comment>
<dbReference type="PANTHER" id="PTHR12241:SF161">
    <property type="entry name" value="TUBULIN POLYGLUTAMYLASE TTLL6"/>
    <property type="match status" value="1"/>
</dbReference>
<sequence length="780" mass="89651">MRAPVRRAARRYGLREAAEGEEWTLYWTDCSVSLDRVMDMKRYQKINHFPGMSEICRKDLLARNMNRMLKLFPKEYNIFPRTWCLPADYSDFQAYARAKKHKTYICKPDSGCQGRGIFITRSNRDIRPGEHMICQVYVSKPFIIDGYKFDLRIYVLVTSCDPFRIFLYDEGLARFCTTQYSEPSSSNMDDVCMHLTNYAINKHSENFVRDDDTGSKRKLSTFKKHLEAMHYDTSKLWGDIEDVIIKTLISAHPILKHNYHTCFPNHAAGSACFEILGFDVLLDHRLKPWLLEVNHSPSFTTDSRLDREVKDRLLYDTLVLINLGACDRRKITEEEKRRVKERLQQNRSREARSEELRQSQAASVEQMLRYEAKHLGGFRRIFPCEGGEKYDRFFKHSSSLFQETVASKAREECARQQLQELRVKQEQKDFKHKGRRDLQGESAGERVKPRKPPVRPPCSSLRNCSLLTIHPLSTSGRDATMVTDEEEEERLNSLRQRASLLRDLGVVDQVHQMLQGSVPPPDDGPPPHSQSDPQQNKGQANVANDRNCEGTRTDPKMESPVDVSRRPRHHCPGIKQQHPHGDKPSPQLVQQRWPWLGLDRTLQEPAQVESMDELHPVSSSASVEVGCHTPMELKRSCSVQRIPRTISASSRTLSRQATMSSSFTETRERAQISCSTQGPLRQPAGTRKTTNRHSLQGLFIISTPAPLIQRPDPPQPPHRNQHKIVTTQTRTLQGMPVRLSLNSHQLVTEGSALSPPKKSLYYEYEMKKRTVPFASGSYQC</sequence>
<keyword evidence="3" id="KW-0493">Microtubule</keyword>
<dbReference type="SUPFAM" id="SSF56059">
    <property type="entry name" value="Glutathione synthetase ATP-binding domain-like"/>
    <property type="match status" value="1"/>
</dbReference>
<dbReference type="GO" id="GO:0015631">
    <property type="term" value="F:tubulin binding"/>
    <property type="evidence" value="ECO:0007669"/>
    <property type="project" value="TreeGrafter"/>
</dbReference>
<dbReference type="GO" id="GO:0070740">
    <property type="term" value="F:tubulin-glutamic acid ligase activity"/>
    <property type="evidence" value="ECO:0007669"/>
    <property type="project" value="TreeGrafter"/>
</dbReference>
<dbReference type="GO" id="GO:0000226">
    <property type="term" value="P:microtubule cytoskeleton organization"/>
    <property type="evidence" value="ECO:0007669"/>
    <property type="project" value="TreeGrafter"/>
</dbReference>
<dbReference type="GO" id="GO:0005874">
    <property type="term" value="C:microtubule"/>
    <property type="evidence" value="ECO:0007669"/>
    <property type="project" value="UniProtKB-KW"/>
</dbReference>
<gene>
    <name evidence="7" type="ORF">AGOR_G00203230</name>
</gene>
<evidence type="ECO:0000256" key="1">
    <source>
        <dbReference type="ARBA" id="ARBA00006820"/>
    </source>
</evidence>
<dbReference type="GO" id="GO:0036064">
    <property type="term" value="C:ciliary basal body"/>
    <property type="evidence" value="ECO:0007669"/>
    <property type="project" value="TreeGrafter"/>
</dbReference>
<comment type="similarity">
    <text evidence="1">Belongs to the tubulin--tyrosine ligase family.</text>
</comment>
<keyword evidence="2" id="KW-0436">Ligase</keyword>
<name>A0A8T3CS11_9TELE</name>
<keyword evidence="8" id="KW-1185">Reference proteome</keyword>
<evidence type="ECO:0008006" key="9">
    <source>
        <dbReference type="Google" id="ProtNLM"/>
    </source>
</evidence>
<protein>
    <recommendedName>
        <fullName evidence="9">Tubulin polyglutamylase ttll6</fullName>
    </recommendedName>
</protein>
<dbReference type="GO" id="GO:0005524">
    <property type="term" value="F:ATP binding"/>
    <property type="evidence" value="ECO:0007669"/>
    <property type="project" value="UniProtKB-KW"/>
</dbReference>
<evidence type="ECO:0000256" key="2">
    <source>
        <dbReference type="ARBA" id="ARBA00022598"/>
    </source>
</evidence>
<feature type="compositionally biased region" description="Polar residues" evidence="6">
    <location>
        <begin position="650"/>
        <end position="664"/>
    </location>
</feature>
<evidence type="ECO:0000256" key="6">
    <source>
        <dbReference type="SAM" id="MobiDB-lite"/>
    </source>
</evidence>
<feature type="compositionally biased region" description="Basic and acidic residues" evidence="6">
    <location>
        <begin position="436"/>
        <end position="447"/>
    </location>
</feature>
<dbReference type="Pfam" id="PF03133">
    <property type="entry name" value="TTL"/>
    <property type="match status" value="1"/>
</dbReference>
<keyword evidence="5" id="KW-0067">ATP-binding</keyword>
<reference evidence="7" key="1">
    <citation type="submission" date="2021-01" db="EMBL/GenBank/DDBJ databases">
        <authorList>
            <person name="Zahm M."/>
            <person name="Roques C."/>
            <person name="Cabau C."/>
            <person name="Klopp C."/>
            <person name="Donnadieu C."/>
            <person name="Jouanno E."/>
            <person name="Lampietro C."/>
            <person name="Louis A."/>
            <person name="Herpin A."/>
            <person name="Echchiki A."/>
            <person name="Berthelot C."/>
            <person name="Parey E."/>
            <person name="Roest-Crollius H."/>
            <person name="Braasch I."/>
            <person name="Postlethwait J."/>
            <person name="Bobe J."/>
            <person name="Montfort J."/>
            <person name="Bouchez O."/>
            <person name="Begum T."/>
            <person name="Mejri S."/>
            <person name="Adams A."/>
            <person name="Chen W.-J."/>
            <person name="Guiguen Y."/>
        </authorList>
    </citation>
    <scope>NUCLEOTIDE SEQUENCE</scope>
    <source>
        <tissue evidence="7">Blood</tissue>
    </source>
</reference>
<dbReference type="Proteomes" id="UP000829720">
    <property type="component" value="Unassembled WGS sequence"/>
</dbReference>
<dbReference type="EMBL" id="JAERUA010000019">
    <property type="protein sequence ID" value="KAI1887156.1"/>
    <property type="molecule type" value="Genomic_DNA"/>
</dbReference>
<dbReference type="PROSITE" id="PS51221">
    <property type="entry name" value="TTL"/>
    <property type="match status" value="1"/>
</dbReference>
<dbReference type="FunFam" id="3.30.470.20:FF:000009">
    <property type="entry name" value="tubulin polyglutamylase TTLL5 isoform X1"/>
    <property type="match status" value="1"/>
</dbReference>
<dbReference type="InterPro" id="IPR004344">
    <property type="entry name" value="TTL/TTLL_fam"/>
</dbReference>
<feature type="region of interest" description="Disordered" evidence="6">
    <location>
        <begin position="514"/>
        <end position="588"/>
    </location>
</feature>
<keyword evidence="4" id="KW-0547">Nucleotide-binding</keyword>
<dbReference type="OrthoDB" id="202825at2759"/>
<dbReference type="AlphaFoldDB" id="A0A8T3CS11"/>
<evidence type="ECO:0000256" key="5">
    <source>
        <dbReference type="ARBA" id="ARBA00022840"/>
    </source>
</evidence>
<accession>A0A8T3CS11</accession>
<feature type="region of interest" description="Disordered" evidence="6">
    <location>
        <begin position="425"/>
        <end position="462"/>
    </location>
</feature>
<evidence type="ECO:0000256" key="3">
    <source>
        <dbReference type="ARBA" id="ARBA00022701"/>
    </source>
</evidence>
<proteinExistence type="inferred from homology"/>
<feature type="region of interest" description="Disordered" evidence="6">
    <location>
        <begin position="650"/>
        <end position="689"/>
    </location>
</feature>
<feature type="compositionally biased region" description="Pro residues" evidence="6">
    <location>
        <begin position="518"/>
        <end position="528"/>
    </location>
</feature>
<evidence type="ECO:0000256" key="4">
    <source>
        <dbReference type="ARBA" id="ARBA00022741"/>
    </source>
</evidence>